<keyword evidence="2" id="KW-1185">Reference proteome</keyword>
<organism evidence="1 2">
    <name type="scientific">Clostridium grantii DSM 8605</name>
    <dbReference type="NCBI Taxonomy" id="1121316"/>
    <lineage>
        <taxon>Bacteria</taxon>
        <taxon>Bacillati</taxon>
        <taxon>Bacillota</taxon>
        <taxon>Clostridia</taxon>
        <taxon>Eubacteriales</taxon>
        <taxon>Clostridiaceae</taxon>
        <taxon>Clostridium</taxon>
    </lineage>
</organism>
<protein>
    <submittedName>
        <fullName evidence="1">Uncharacterized protein</fullName>
    </submittedName>
</protein>
<accession>A0A1M5W0E6</accession>
<evidence type="ECO:0000313" key="1">
    <source>
        <dbReference type="EMBL" id="SHH81059.1"/>
    </source>
</evidence>
<proteinExistence type="predicted"/>
<reference evidence="1 2" key="1">
    <citation type="submission" date="2016-11" db="EMBL/GenBank/DDBJ databases">
        <authorList>
            <person name="Jaros S."/>
            <person name="Januszkiewicz K."/>
            <person name="Wedrychowicz H."/>
        </authorList>
    </citation>
    <scope>NUCLEOTIDE SEQUENCE [LARGE SCALE GENOMIC DNA]</scope>
    <source>
        <strain evidence="1 2">DSM 8605</strain>
    </source>
</reference>
<dbReference type="EMBL" id="FQXM01000014">
    <property type="protein sequence ID" value="SHH81059.1"/>
    <property type="molecule type" value="Genomic_DNA"/>
</dbReference>
<dbReference type="OrthoDB" id="1904586at2"/>
<sequence>MIKIKLEKNKSGKIIFKLKIHEDDKENILFKRVLIESKKIKGKGEFDYEVPLRFFIPICSNINKTDLILCKKSLKSYFEFSDFYDENYYTSTEINARYMKKWRDKGCPHIYKITIEENSCDIKKEVVFKKI</sequence>
<evidence type="ECO:0000313" key="2">
    <source>
        <dbReference type="Proteomes" id="UP000184447"/>
    </source>
</evidence>
<name>A0A1M5W0E6_9CLOT</name>
<gene>
    <name evidence="1" type="ORF">SAMN02745207_02603</name>
</gene>
<dbReference type="STRING" id="1121316.SAMN02745207_02603"/>
<dbReference type="RefSeq" id="WP_073338855.1">
    <property type="nucleotide sequence ID" value="NZ_FQXM01000014.1"/>
</dbReference>
<dbReference type="AlphaFoldDB" id="A0A1M5W0E6"/>
<dbReference type="Proteomes" id="UP000184447">
    <property type="component" value="Unassembled WGS sequence"/>
</dbReference>